<organism evidence="1 2">
    <name type="scientific">Senna tora</name>
    <dbReference type="NCBI Taxonomy" id="362788"/>
    <lineage>
        <taxon>Eukaryota</taxon>
        <taxon>Viridiplantae</taxon>
        <taxon>Streptophyta</taxon>
        <taxon>Embryophyta</taxon>
        <taxon>Tracheophyta</taxon>
        <taxon>Spermatophyta</taxon>
        <taxon>Magnoliopsida</taxon>
        <taxon>eudicotyledons</taxon>
        <taxon>Gunneridae</taxon>
        <taxon>Pentapetalae</taxon>
        <taxon>rosids</taxon>
        <taxon>fabids</taxon>
        <taxon>Fabales</taxon>
        <taxon>Fabaceae</taxon>
        <taxon>Caesalpinioideae</taxon>
        <taxon>Cassia clade</taxon>
        <taxon>Senna</taxon>
    </lineage>
</organism>
<dbReference type="Proteomes" id="UP000634136">
    <property type="component" value="Unassembled WGS sequence"/>
</dbReference>
<proteinExistence type="predicted"/>
<accession>A0A835C9Z6</accession>
<dbReference type="OrthoDB" id="1436533at2759"/>
<evidence type="ECO:0000313" key="1">
    <source>
        <dbReference type="EMBL" id="KAF7835799.1"/>
    </source>
</evidence>
<evidence type="ECO:0000313" key="2">
    <source>
        <dbReference type="Proteomes" id="UP000634136"/>
    </source>
</evidence>
<name>A0A835C9Z6_9FABA</name>
<gene>
    <name evidence="1" type="ORF">G2W53_010658</name>
</gene>
<dbReference type="AlphaFoldDB" id="A0A835C9Z6"/>
<comment type="caution">
    <text evidence="1">The sequence shown here is derived from an EMBL/GenBank/DDBJ whole genome shotgun (WGS) entry which is preliminary data.</text>
</comment>
<keyword evidence="2" id="KW-1185">Reference proteome</keyword>
<protein>
    <submittedName>
        <fullName evidence="1">Uncharacterized protein</fullName>
    </submittedName>
</protein>
<dbReference type="EMBL" id="JAAIUW010000004">
    <property type="protein sequence ID" value="KAF7835799.1"/>
    <property type="molecule type" value="Genomic_DNA"/>
</dbReference>
<reference evidence="1" key="1">
    <citation type="submission" date="2020-09" db="EMBL/GenBank/DDBJ databases">
        <title>Genome-Enabled Discovery of Anthraquinone Biosynthesis in Senna tora.</title>
        <authorList>
            <person name="Kang S.-H."/>
            <person name="Pandey R.P."/>
            <person name="Lee C.-M."/>
            <person name="Sim J.-S."/>
            <person name="Jeong J.-T."/>
            <person name="Choi B.-S."/>
            <person name="Jung M."/>
            <person name="Ginzburg D."/>
            <person name="Zhao K."/>
            <person name="Won S.Y."/>
            <person name="Oh T.-J."/>
            <person name="Yu Y."/>
            <person name="Kim N.-H."/>
            <person name="Lee O.R."/>
            <person name="Lee T.-H."/>
            <person name="Bashyal P."/>
            <person name="Kim T.-S."/>
            <person name="Lee W.-H."/>
            <person name="Kawkins C."/>
            <person name="Kim C.-K."/>
            <person name="Kim J.S."/>
            <person name="Ahn B.O."/>
            <person name="Rhee S.Y."/>
            <person name="Sohng J.K."/>
        </authorList>
    </citation>
    <scope>NUCLEOTIDE SEQUENCE</scope>
    <source>
        <tissue evidence="1">Leaf</tissue>
    </source>
</reference>
<sequence>MADEGNLQNFQNVQFGAKTHDFFSPSLLPAPKPTPLSLSKFPNRGGRARSSIERHQRFLFIWINEQGVVRDGRLKAKFCLDRDIDKHFVIKKLGKNWRNYRVFLFGRYQMQIVRNLHRQDNDPKRAKILVHTRD</sequence>